<dbReference type="Pfam" id="PF07495">
    <property type="entry name" value="Y_Y_Y"/>
    <property type="match status" value="1"/>
</dbReference>
<dbReference type="Gene3D" id="3.40.50.2300">
    <property type="match status" value="1"/>
</dbReference>
<name>A0A2D0NEG1_FLAN2</name>
<comment type="caution">
    <text evidence="11">The sequence shown here is derived from an EMBL/GenBank/DDBJ whole genome shotgun (WGS) entry which is preliminary data.</text>
</comment>
<dbReference type="SMART" id="SM00448">
    <property type="entry name" value="REC"/>
    <property type="match status" value="1"/>
</dbReference>
<dbReference type="Pfam" id="PF00072">
    <property type="entry name" value="Response_reg"/>
    <property type="match status" value="1"/>
</dbReference>
<dbReference type="SMART" id="SM00342">
    <property type="entry name" value="HTH_ARAC"/>
    <property type="match status" value="1"/>
</dbReference>
<dbReference type="Gene3D" id="2.60.40.10">
    <property type="entry name" value="Immunoglobulins"/>
    <property type="match status" value="1"/>
</dbReference>
<reference evidence="11 12" key="1">
    <citation type="submission" date="2017-10" db="EMBL/GenBank/DDBJ databases">
        <title>The draft genome sequence of Lewinella nigricans NBRC 102662.</title>
        <authorList>
            <person name="Wang K."/>
        </authorList>
    </citation>
    <scope>NUCLEOTIDE SEQUENCE [LARGE SCALE GENOMIC DNA]</scope>
    <source>
        <strain evidence="11 12">NBRC 102662</strain>
    </source>
</reference>
<dbReference type="InterPro" id="IPR003594">
    <property type="entry name" value="HATPase_dom"/>
</dbReference>
<keyword evidence="11" id="KW-0418">Kinase</keyword>
<keyword evidence="6" id="KW-0804">Transcription</keyword>
<dbReference type="InterPro" id="IPR003661">
    <property type="entry name" value="HisK_dim/P_dom"/>
</dbReference>
<dbReference type="PROSITE" id="PS00041">
    <property type="entry name" value="HTH_ARAC_FAMILY_1"/>
    <property type="match status" value="1"/>
</dbReference>
<comment type="catalytic activity">
    <reaction evidence="1">
        <text>ATP + protein L-histidine = ADP + protein N-phospho-L-histidine.</text>
        <dbReference type="EC" id="2.7.13.3"/>
    </reaction>
</comment>
<dbReference type="EMBL" id="PDUD01000017">
    <property type="protein sequence ID" value="PHN06798.1"/>
    <property type="molecule type" value="Genomic_DNA"/>
</dbReference>
<evidence type="ECO:0000256" key="4">
    <source>
        <dbReference type="ARBA" id="ARBA00023015"/>
    </source>
</evidence>
<dbReference type="Gene3D" id="3.30.565.10">
    <property type="entry name" value="Histidine kinase-like ATPase, C-terminal domain"/>
    <property type="match status" value="1"/>
</dbReference>
<dbReference type="InterPro" id="IPR001789">
    <property type="entry name" value="Sig_transdc_resp-reg_receiver"/>
</dbReference>
<gene>
    <name evidence="11" type="ORF">CRP01_10950</name>
</gene>
<evidence type="ECO:0000256" key="5">
    <source>
        <dbReference type="ARBA" id="ARBA00023125"/>
    </source>
</evidence>
<accession>A0A2D0NEG1</accession>
<evidence type="ECO:0000256" key="6">
    <source>
        <dbReference type="ARBA" id="ARBA00023163"/>
    </source>
</evidence>
<sequence length="1319" mass="150415">MGLKKVTIYIWAALIFWPVLSWGQKYYFRHFKVEDGLSHNTVMSSLQDSKGFMWFGTKNGLNRFDGYTFKLFQKDPSDPRSLLGSYVQCLHEYGPMWVGTDNGLFKYDEELENFELLRPTEGLALADIENDGEGNLWFIAANQLHRYHTESGAIHKFPTPNNMEYVDITLLQDGRLLITSSDALYLYQKADDSFQELDLEVKSSAERPFRINRSFSLDPTTILLGTRNHGVIAYDLENARTWDFLPTQDPVYVRDITRRGDELWIASESGLHIYNLQDQSYTNPRKNYNDPYALSDNAIYTLALDQEGGVWAGSYFGGVNYYPKPYTPFRKFFPNVSENSISGNAVREIHSDQYGSIWIGTEDGGLNKYDPDREVFTHYTSVDRGGTLSHFNIHAVLPVGDKLWVGMFEHGLDILDIPTGRVVGHYNVDDESELLSNFVYHLYQTRSGEMYVVTTRGIQTYDPVQDKFLLVDAFPQNMAYTCLIEDDAGKIWAGSYWDGLYYYDPKTGEKGSFLQDGEDGECISHNQINGIFEDSSKNLWVSTEHGLNLYDKAKGTFRKFTMEDGFPSNVFYAFIEDDEHQLWISTANGLVVYDPESGDKKIYTQANGLLTNQFNYCSAHKDRTGRMYFGSVNGLISFDPRDFVVNSYKPPIYITGIQINNRPVPINSGGSPLAKSVTFTEKIELKPRESSFSLDFSALSYTTPEMTEYWYQLGGLNEEWVPLEKNHKVFFTELPAGDYNFKVKSVNNSGIWSEEASALQIKVLPTFWKSNLAYGLYIGLIGFLFYLGLRFYHQRIKSRNKELLRELGIKKEKEVFQAKIEFFTNVSHEIRTPLTLIKSPLEKMLKKADLKSELGENLSIMDKNTSRLLDLVNQLLDFRKTELEDINLSFVKLNISDLVRNTSTRFSPSVKDKKLDLEISQPEKDIYAFVDAEAIKKILSNLISNAIKYAENSVGISLEKNEDFFELQVRNDGPLIPAHLAGKIFEPFYRVPGSENQKQTGTGIGLSLAHSLTELHHGSLRLDTSSSHLNTFVLRLPLRQEREFPLYLSKEAETEKVVERQALELAESANQPAILLVEDNEDLLDFIAKDLVEDYQVFKATSAEAAREFLQQEKIQLVVSDIMMSGMDGFALCKHIKTSLESSHIPVILLTAKSALQSKIEGLASGADAYIEKPFSMEHLKAQIANLLANRRYILEHFSSSPLAHIRSIAHTEVDENFIRKLDETMSEHISDPELNVETLAEIMHMSRSTLYRKIKEMSDLSPNELINIARLKKAAELLKKGDYKIYEIAEMVGYNSQTSFGRNFQKQFNMTPSEYVKS</sequence>
<dbReference type="OrthoDB" id="358279at2"/>
<dbReference type="PROSITE" id="PS50110">
    <property type="entry name" value="RESPONSE_REGULATORY"/>
    <property type="match status" value="1"/>
</dbReference>
<dbReference type="SUPFAM" id="SSF52172">
    <property type="entry name" value="CheY-like"/>
    <property type="match status" value="1"/>
</dbReference>
<dbReference type="Pfam" id="PF00512">
    <property type="entry name" value="HisKA"/>
    <property type="match status" value="1"/>
</dbReference>
<dbReference type="Gene3D" id="1.10.10.60">
    <property type="entry name" value="Homeodomain-like"/>
    <property type="match status" value="1"/>
</dbReference>
<dbReference type="SMART" id="SM00388">
    <property type="entry name" value="HisKA"/>
    <property type="match status" value="1"/>
</dbReference>
<dbReference type="SMART" id="SM00387">
    <property type="entry name" value="HATPase_c"/>
    <property type="match status" value="1"/>
</dbReference>
<dbReference type="InterPro" id="IPR018060">
    <property type="entry name" value="HTH_AraC"/>
</dbReference>
<keyword evidence="4" id="KW-0805">Transcription regulation</keyword>
<dbReference type="CDD" id="cd17574">
    <property type="entry name" value="REC_OmpR"/>
    <property type="match status" value="1"/>
</dbReference>
<dbReference type="SUPFAM" id="SSF63829">
    <property type="entry name" value="Calcium-dependent phosphotriesterase"/>
    <property type="match status" value="1"/>
</dbReference>
<organism evidence="11 12">
    <name type="scientific">Flavilitoribacter nigricans (strain ATCC 23147 / DSM 23189 / NBRC 102662 / NCIMB 1420 / SS-2)</name>
    <name type="common">Lewinella nigricans</name>
    <dbReference type="NCBI Taxonomy" id="1122177"/>
    <lineage>
        <taxon>Bacteria</taxon>
        <taxon>Pseudomonadati</taxon>
        <taxon>Bacteroidota</taxon>
        <taxon>Saprospiria</taxon>
        <taxon>Saprospirales</taxon>
        <taxon>Lewinellaceae</taxon>
        <taxon>Flavilitoribacter</taxon>
    </lineage>
</organism>
<dbReference type="EC" id="2.7.13.3" evidence="2"/>
<dbReference type="InterPro" id="IPR018062">
    <property type="entry name" value="HTH_AraC-typ_CS"/>
</dbReference>
<evidence type="ECO:0000259" key="10">
    <source>
        <dbReference type="PROSITE" id="PS50110"/>
    </source>
</evidence>
<dbReference type="InterPro" id="IPR036890">
    <property type="entry name" value="HATPase_C_sf"/>
</dbReference>
<dbReference type="InterPro" id="IPR015943">
    <property type="entry name" value="WD40/YVTN_repeat-like_dom_sf"/>
</dbReference>
<proteinExistence type="predicted"/>
<dbReference type="GO" id="GO:0043565">
    <property type="term" value="F:sequence-specific DNA binding"/>
    <property type="evidence" value="ECO:0007669"/>
    <property type="project" value="InterPro"/>
</dbReference>
<feature type="domain" description="HTH araC/xylS-type" evidence="8">
    <location>
        <begin position="1220"/>
        <end position="1319"/>
    </location>
</feature>
<dbReference type="FunFam" id="2.60.40.10:FF:000791">
    <property type="entry name" value="Two-component system sensor histidine kinase/response regulator"/>
    <property type="match status" value="1"/>
</dbReference>
<dbReference type="FunFam" id="1.10.287.130:FF:000045">
    <property type="entry name" value="Two-component system sensor histidine kinase/response regulator"/>
    <property type="match status" value="1"/>
</dbReference>
<dbReference type="InterPro" id="IPR005467">
    <property type="entry name" value="His_kinase_dom"/>
</dbReference>
<dbReference type="Proteomes" id="UP000223913">
    <property type="component" value="Unassembled WGS sequence"/>
</dbReference>
<dbReference type="CDD" id="cd00075">
    <property type="entry name" value="HATPase"/>
    <property type="match status" value="1"/>
</dbReference>
<dbReference type="PANTHER" id="PTHR43547:SF2">
    <property type="entry name" value="HYBRID SIGNAL TRANSDUCTION HISTIDINE KINASE C"/>
    <property type="match status" value="1"/>
</dbReference>
<feature type="domain" description="Histidine kinase" evidence="9">
    <location>
        <begin position="825"/>
        <end position="1040"/>
    </location>
</feature>
<protein>
    <recommendedName>
        <fullName evidence="2">histidine kinase</fullName>
        <ecNumber evidence="2">2.7.13.3</ecNumber>
    </recommendedName>
</protein>
<keyword evidence="11" id="KW-0808">Transferase</keyword>
<dbReference type="Gene3D" id="1.10.287.130">
    <property type="match status" value="1"/>
</dbReference>
<keyword evidence="3 7" id="KW-0597">Phosphoprotein</keyword>
<dbReference type="InterPro" id="IPR011006">
    <property type="entry name" value="CheY-like_superfamily"/>
</dbReference>
<dbReference type="Pfam" id="PF12833">
    <property type="entry name" value="HTH_18"/>
    <property type="match status" value="1"/>
</dbReference>
<dbReference type="CDD" id="cd00082">
    <property type="entry name" value="HisKA"/>
    <property type="match status" value="1"/>
</dbReference>
<evidence type="ECO:0000313" key="11">
    <source>
        <dbReference type="EMBL" id="PHN06798.1"/>
    </source>
</evidence>
<dbReference type="InterPro" id="IPR004358">
    <property type="entry name" value="Sig_transdc_His_kin-like_C"/>
</dbReference>
<evidence type="ECO:0000256" key="7">
    <source>
        <dbReference type="PROSITE-ProRule" id="PRU00169"/>
    </source>
</evidence>
<dbReference type="InterPro" id="IPR011110">
    <property type="entry name" value="Reg_prop"/>
</dbReference>
<dbReference type="InterPro" id="IPR036097">
    <property type="entry name" value="HisK_dim/P_sf"/>
</dbReference>
<evidence type="ECO:0000259" key="9">
    <source>
        <dbReference type="PROSITE" id="PS50109"/>
    </source>
</evidence>
<keyword evidence="5" id="KW-0238">DNA-binding</keyword>
<evidence type="ECO:0000256" key="2">
    <source>
        <dbReference type="ARBA" id="ARBA00012438"/>
    </source>
</evidence>
<evidence type="ECO:0000256" key="1">
    <source>
        <dbReference type="ARBA" id="ARBA00000085"/>
    </source>
</evidence>
<dbReference type="SUPFAM" id="SSF55874">
    <property type="entry name" value="ATPase domain of HSP90 chaperone/DNA topoisomerase II/histidine kinase"/>
    <property type="match status" value="1"/>
</dbReference>
<dbReference type="InterPro" id="IPR013783">
    <property type="entry name" value="Ig-like_fold"/>
</dbReference>
<dbReference type="SUPFAM" id="SSF69322">
    <property type="entry name" value="Tricorn protease domain 2"/>
    <property type="match status" value="1"/>
</dbReference>
<dbReference type="SUPFAM" id="SSF46689">
    <property type="entry name" value="Homeodomain-like"/>
    <property type="match status" value="1"/>
</dbReference>
<evidence type="ECO:0000313" key="12">
    <source>
        <dbReference type="Proteomes" id="UP000223913"/>
    </source>
</evidence>
<feature type="modified residue" description="4-aspartylphosphate" evidence="7">
    <location>
        <position position="1121"/>
    </location>
</feature>
<dbReference type="GO" id="GO:0003700">
    <property type="term" value="F:DNA-binding transcription factor activity"/>
    <property type="evidence" value="ECO:0007669"/>
    <property type="project" value="InterPro"/>
</dbReference>
<dbReference type="PROSITE" id="PS01124">
    <property type="entry name" value="HTH_ARAC_FAMILY_2"/>
    <property type="match status" value="1"/>
</dbReference>
<evidence type="ECO:0000256" key="3">
    <source>
        <dbReference type="ARBA" id="ARBA00022553"/>
    </source>
</evidence>
<dbReference type="SUPFAM" id="SSF47384">
    <property type="entry name" value="Homodimeric domain of signal transducing histidine kinase"/>
    <property type="match status" value="1"/>
</dbReference>
<dbReference type="Pfam" id="PF07494">
    <property type="entry name" value="Reg_prop"/>
    <property type="match status" value="2"/>
</dbReference>
<dbReference type="Pfam" id="PF02518">
    <property type="entry name" value="HATPase_c"/>
    <property type="match status" value="1"/>
</dbReference>
<evidence type="ECO:0000259" key="8">
    <source>
        <dbReference type="PROSITE" id="PS01124"/>
    </source>
</evidence>
<dbReference type="PRINTS" id="PR00344">
    <property type="entry name" value="BCTRLSENSOR"/>
</dbReference>
<keyword evidence="12" id="KW-1185">Reference proteome</keyword>
<dbReference type="PROSITE" id="PS50109">
    <property type="entry name" value="HIS_KIN"/>
    <property type="match status" value="1"/>
</dbReference>
<dbReference type="GO" id="GO:0000155">
    <property type="term" value="F:phosphorelay sensor kinase activity"/>
    <property type="evidence" value="ECO:0007669"/>
    <property type="project" value="InterPro"/>
</dbReference>
<dbReference type="InterPro" id="IPR011123">
    <property type="entry name" value="Y_Y_Y"/>
</dbReference>
<dbReference type="Gene3D" id="2.130.10.10">
    <property type="entry name" value="YVTN repeat-like/Quinoprotein amine dehydrogenase"/>
    <property type="match status" value="2"/>
</dbReference>
<feature type="domain" description="Response regulatory" evidence="10">
    <location>
        <begin position="1073"/>
        <end position="1188"/>
    </location>
</feature>
<dbReference type="InterPro" id="IPR009057">
    <property type="entry name" value="Homeodomain-like_sf"/>
</dbReference>
<dbReference type="PANTHER" id="PTHR43547">
    <property type="entry name" value="TWO-COMPONENT HISTIDINE KINASE"/>
    <property type="match status" value="1"/>
</dbReference>